<accession>A0A5J4SLY2</accession>
<proteinExistence type="predicted"/>
<sequence>MKYINKGDLLTLIQEPLLNSSIMGEDRQPDEGILDTIEATAIDLAKGYLIGSYQVDKIFDADPVLRNGVLVQVISMIVIYRAVRRNAARKVPEDFTTYYEEAVKILERIQSKALALQGMPEVTAPDGSVAELMYGNNTNPDFFI</sequence>
<comment type="caution">
    <text evidence="1">The sequence shown here is derived from an EMBL/GenBank/DDBJ whole genome shotgun (WGS) entry which is preliminary data.</text>
</comment>
<reference evidence="1" key="1">
    <citation type="submission" date="2019-03" db="EMBL/GenBank/DDBJ databases">
        <title>Single cell metagenomics reveals metabolic interactions within the superorganism composed of flagellate Streblomastix strix and complex community of Bacteroidetes bacteria on its surface.</title>
        <authorList>
            <person name="Treitli S.C."/>
            <person name="Kolisko M."/>
            <person name="Husnik F."/>
            <person name="Keeling P."/>
            <person name="Hampl V."/>
        </authorList>
    </citation>
    <scope>NUCLEOTIDE SEQUENCE</scope>
    <source>
        <strain evidence="1">STM</strain>
    </source>
</reference>
<evidence type="ECO:0000313" key="1">
    <source>
        <dbReference type="EMBL" id="KAA6347169.1"/>
    </source>
</evidence>
<organism evidence="1">
    <name type="scientific">termite gut metagenome</name>
    <dbReference type="NCBI Taxonomy" id="433724"/>
    <lineage>
        <taxon>unclassified sequences</taxon>
        <taxon>metagenomes</taxon>
        <taxon>organismal metagenomes</taxon>
    </lineage>
</organism>
<gene>
    <name evidence="1" type="ORF">EZS27_005338</name>
</gene>
<dbReference type="EMBL" id="SNRY01000104">
    <property type="protein sequence ID" value="KAA6347169.1"/>
    <property type="molecule type" value="Genomic_DNA"/>
</dbReference>
<name>A0A5J4SLY2_9ZZZZ</name>
<dbReference type="InterPro" id="IPR009752">
    <property type="entry name" value="Phage_Mu_GpJ"/>
</dbReference>
<evidence type="ECO:0008006" key="2">
    <source>
        <dbReference type="Google" id="ProtNLM"/>
    </source>
</evidence>
<dbReference type="AlphaFoldDB" id="A0A5J4SLY2"/>
<protein>
    <recommendedName>
        <fullName evidence="2">DUF1320 domain-containing protein</fullName>
    </recommendedName>
</protein>
<dbReference type="Pfam" id="PF07030">
    <property type="entry name" value="Phage_Mu_Gp36"/>
    <property type="match status" value="1"/>
</dbReference>